<dbReference type="InterPro" id="IPR058038">
    <property type="entry name" value="BREX_BrxC_wHTH"/>
</dbReference>
<feature type="domain" description="Probable ATP-binding protein BrxC 4th six-stranded beta-sheet" evidence="4">
    <location>
        <begin position="164"/>
        <end position="332"/>
    </location>
</feature>
<name>A0A1I6M0N0_9FIRM</name>
<evidence type="ECO:0000313" key="6">
    <source>
        <dbReference type="Proteomes" id="UP000199659"/>
    </source>
</evidence>
<evidence type="ECO:0000256" key="1">
    <source>
        <dbReference type="SAM" id="MobiDB-lite"/>
    </source>
</evidence>
<dbReference type="Pfam" id="PF25791">
    <property type="entry name" value="WHD_BREX_BrxC"/>
    <property type="match status" value="1"/>
</dbReference>
<evidence type="ECO:0000259" key="3">
    <source>
        <dbReference type="Pfam" id="PF25792"/>
    </source>
</evidence>
<evidence type="ECO:0008006" key="7">
    <source>
        <dbReference type="Google" id="ProtNLM"/>
    </source>
</evidence>
<dbReference type="NCBIfam" id="NF033441">
    <property type="entry name" value="BREX_BrxC"/>
    <property type="match status" value="1"/>
</dbReference>
<dbReference type="EMBL" id="FOYZ01000030">
    <property type="protein sequence ID" value="SFS09257.1"/>
    <property type="molecule type" value="Genomic_DNA"/>
</dbReference>
<organism evidence="5 6">
    <name type="scientific">Anaeromicropila populeti</name>
    <dbReference type="NCBI Taxonomy" id="37658"/>
    <lineage>
        <taxon>Bacteria</taxon>
        <taxon>Bacillati</taxon>
        <taxon>Bacillota</taxon>
        <taxon>Clostridia</taxon>
        <taxon>Lachnospirales</taxon>
        <taxon>Lachnospiraceae</taxon>
        <taxon>Anaeromicropila</taxon>
    </lineage>
</organism>
<accession>A0A1I6M0N0</accession>
<evidence type="ECO:0000259" key="2">
    <source>
        <dbReference type="Pfam" id="PF25791"/>
    </source>
</evidence>
<protein>
    <recommendedName>
        <fullName evidence="7">BREX system P-loop protein BrxC</fullName>
    </recommendedName>
</protein>
<dbReference type="Proteomes" id="UP000199659">
    <property type="component" value="Unassembled WGS sequence"/>
</dbReference>
<sequence length="786" mass="88689">MQKVFNEIRKHGNAGKHQSNGERSMLSGFQEAAQKIQDKDEYALVPFFRFYDTVHTFLDGSIRRVIERCARAAEAGDGIEAYDVDVLKLLYLIRYIDNDVPANLDNIVVLMADDIRVDKISLRETVRDSLNRLLGQNYIGRTGESYNFLTDEEQDIQRAIKNETSVDTAAIVERIAQMIFADIYTTKKYRYGKYDFAFDQMVDGVTVGAVTGGMRLKFLTVATDAVEKSKLRLMTESTGQAIAVLGETDYYNSLEQAMKIRKYVKQRNVAQLPKSVQDIIRDQQDEATRLEASATEELRKAIAGAEFYVAGEHIEIKAGDAKAKIDQALEYLVSHVYSDLDLITQNVESDADILAILNGTVTVLPGMEPNRDAAAKMEEYLEVQSRKNLPTSMSDVQSRYQAIPYGWREIDIAAVAARLIFDQKVTIKYAGTTIQPNNPKLPDMLRKKSEIGKTSISKRQVVSITKMKEVKEFLREYFDVMDVPDDEDGLIAFIVEKFEGQKQHYVSLEARYDGHKYPDHALVAAGIQLMDDVLSQAKDNIALIDRVIKKEDALDDNKEKMQRVEAFFKNQVTVFDAAVQMEQDLHHDLDYLSHEPESNTALNQIRLICVIQSGGNFDYKRIPELNGLMATVTEGHERLLKAKRDELLEIVRQCMEAIHTTAGSADVKNIIQTADTFYAQKKQQINELKSLALLDGLLPPMLQYKDTTVDRLETAAKPPVTPPPVKPVGGGQPTPPAPKKVYKSLNRSIVFPAKRLESELEIDDYVEKMRSSLKQLLNNCDGIQLK</sequence>
<feature type="domain" description="Probable ATP-binding protein BrxC alpha-helical" evidence="3">
    <location>
        <begin position="466"/>
        <end position="587"/>
    </location>
</feature>
<dbReference type="InterPro" id="IPR058036">
    <property type="entry name" value="BREX_BrxC_4th"/>
</dbReference>
<dbReference type="InterPro" id="IPR047679">
    <property type="entry name" value="BREX_BrxC"/>
</dbReference>
<keyword evidence="6" id="KW-1185">Reference proteome</keyword>
<dbReference type="Pfam" id="PF25792">
    <property type="entry name" value="BREX_BrxC_helical"/>
    <property type="match status" value="1"/>
</dbReference>
<reference evidence="5 6" key="1">
    <citation type="submission" date="2016-10" db="EMBL/GenBank/DDBJ databases">
        <authorList>
            <person name="de Groot N.N."/>
        </authorList>
    </citation>
    <scope>NUCLEOTIDE SEQUENCE [LARGE SCALE GENOMIC DNA]</scope>
    <source>
        <strain evidence="5 6">743A</strain>
    </source>
</reference>
<feature type="region of interest" description="Disordered" evidence="1">
    <location>
        <begin position="715"/>
        <end position="741"/>
    </location>
</feature>
<evidence type="ECO:0000259" key="4">
    <source>
        <dbReference type="Pfam" id="PF25796"/>
    </source>
</evidence>
<feature type="domain" description="Probable ATP-binding protein BrxC winged helix-turn-helix" evidence="2">
    <location>
        <begin position="340"/>
        <end position="460"/>
    </location>
</feature>
<dbReference type="InterPro" id="IPR058037">
    <property type="entry name" value="BREX_BrxC_helical"/>
</dbReference>
<dbReference type="Pfam" id="PF25796">
    <property type="entry name" value="BREX_BrxC_4th"/>
    <property type="match status" value="1"/>
</dbReference>
<gene>
    <name evidence="5" type="ORF">SAMN05661086_03721</name>
</gene>
<dbReference type="AlphaFoldDB" id="A0A1I6M0N0"/>
<proteinExistence type="predicted"/>
<evidence type="ECO:0000313" key="5">
    <source>
        <dbReference type="EMBL" id="SFS09257.1"/>
    </source>
</evidence>
<dbReference type="STRING" id="37658.SAMN05661086_03721"/>